<dbReference type="EMBL" id="HBUE01132595">
    <property type="protein sequence ID" value="CAG6497152.1"/>
    <property type="molecule type" value="Transcribed_RNA"/>
</dbReference>
<name>A0A8D8CTL8_CULPI</name>
<keyword evidence="1" id="KW-0472">Membrane</keyword>
<keyword evidence="1" id="KW-0812">Transmembrane</keyword>
<accession>A0A8D8CTL8</accession>
<reference evidence="2" key="1">
    <citation type="submission" date="2021-05" db="EMBL/GenBank/DDBJ databases">
        <authorList>
            <person name="Alioto T."/>
            <person name="Alioto T."/>
            <person name="Gomez Garrido J."/>
        </authorList>
    </citation>
    <scope>NUCLEOTIDE SEQUENCE</scope>
</reference>
<evidence type="ECO:0000256" key="1">
    <source>
        <dbReference type="SAM" id="Phobius"/>
    </source>
</evidence>
<proteinExistence type="predicted"/>
<organism evidence="2">
    <name type="scientific">Culex pipiens</name>
    <name type="common">House mosquito</name>
    <dbReference type="NCBI Taxonomy" id="7175"/>
    <lineage>
        <taxon>Eukaryota</taxon>
        <taxon>Metazoa</taxon>
        <taxon>Ecdysozoa</taxon>
        <taxon>Arthropoda</taxon>
        <taxon>Hexapoda</taxon>
        <taxon>Insecta</taxon>
        <taxon>Pterygota</taxon>
        <taxon>Neoptera</taxon>
        <taxon>Endopterygota</taxon>
        <taxon>Diptera</taxon>
        <taxon>Nematocera</taxon>
        <taxon>Culicoidea</taxon>
        <taxon>Culicidae</taxon>
        <taxon>Culicinae</taxon>
        <taxon>Culicini</taxon>
        <taxon>Culex</taxon>
        <taxon>Culex</taxon>
    </lineage>
</organism>
<dbReference type="AlphaFoldDB" id="A0A8D8CTL8"/>
<sequence>MCVPLRCAAVTFCVVDLIESCCCCCFFKYIFVLFCSQFVTLNKFAGGRDSHPIGTLRVCFRILSPPVKAIQKLLHLNCVLKIVFHAFLYFVLFPRPFFGDCTRLKKKHKR</sequence>
<feature type="transmembrane region" description="Helical" evidence="1">
    <location>
        <begin position="73"/>
        <end position="93"/>
    </location>
</feature>
<keyword evidence="1" id="KW-1133">Transmembrane helix</keyword>
<evidence type="ECO:0000313" key="2">
    <source>
        <dbReference type="EMBL" id="CAG6497152.1"/>
    </source>
</evidence>
<protein>
    <submittedName>
        <fullName evidence="2">(northern house mosquito) hypothetical protein</fullName>
    </submittedName>
</protein>
<dbReference type="EMBL" id="HBUE01132592">
    <property type="protein sequence ID" value="CAG6497151.1"/>
    <property type="molecule type" value="Transcribed_RNA"/>
</dbReference>